<accession>A0ABT2YH90</accession>
<dbReference type="Gene3D" id="1.10.1070.20">
    <property type="match status" value="1"/>
</dbReference>
<keyword evidence="2" id="KW-0808">Transferase</keyword>
<sequence length="413" mass="45253">MSASVSSFRVTGDRTPRYAMLRSLPMGLNPRQRVYRHMSQGNIEPFADLEFLAGGATLERSGTVTRLYEGLPPYLRFAAPSGFLGRQLAQEAARTLPFPGSLKDWGDDHCLAYLFTRGINLPGNLVFGDACLQMELDFRSLRPTAVDSKLEHYEGMAAALKGATYGSSAGGEQPKFLWLTEDAGHVIVKFAKLGSRMAELLPLEHLALRSLAEVGVPACRTRLLTSDAYVFLEIQRFDRMGLHGRIGMLSAGAVDDEFFGKRDTWPEFVARCEQAKYLSPADARLVDTMAAFSELIGNTDRHFENISLLIREDGEYQGIAPAYDILPMRYASIGGGLDPDLVDIEPKIGSIGAKPAVWAKAAAAADRFWRAAMTEDLSAPISPAMRAWAQRNLQVAKAFAAPLLPMPMPLPLP</sequence>
<feature type="domain" description="HipA-like C-terminal" evidence="4">
    <location>
        <begin position="167"/>
        <end position="331"/>
    </location>
</feature>
<dbReference type="InterPro" id="IPR012893">
    <property type="entry name" value="HipA-like_C"/>
</dbReference>
<evidence type="ECO:0000256" key="1">
    <source>
        <dbReference type="ARBA" id="ARBA00010164"/>
    </source>
</evidence>
<dbReference type="InterPro" id="IPR052028">
    <property type="entry name" value="HipA_Ser/Thr_kinase"/>
</dbReference>
<evidence type="ECO:0000313" key="6">
    <source>
        <dbReference type="Proteomes" id="UP001209701"/>
    </source>
</evidence>
<evidence type="ECO:0000313" key="5">
    <source>
        <dbReference type="EMBL" id="MCV2369387.1"/>
    </source>
</evidence>
<name>A0ABT2YH90_9BURK</name>
<evidence type="ECO:0000256" key="3">
    <source>
        <dbReference type="ARBA" id="ARBA00022777"/>
    </source>
</evidence>
<dbReference type="PANTHER" id="PTHR37419">
    <property type="entry name" value="SERINE/THREONINE-PROTEIN KINASE TOXIN HIPA"/>
    <property type="match status" value="1"/>
</dbReference>
<dbReference type="Pfam" id="PF07804">
    <property type="entry name" value="HipA_C"/>
    <property type="match status" value="1"/>
</dbReference>
<comment type="similarity">
    <text evidence="1">Belongs to the HipA Ser/Thr kinase family.</text>
</comment>
<evidence type="ECO:0000256" key="2">
    <source>
        <dbReference type="ARBA" id="ARBA00022679"/>
    </source>
</evidence>
<organism evidence="5 6">
    <name type="scientific">Roseateles oligotrophus</name>
    <dbReference type="NCBI Taxonomy" id="1769250"/>
    <lineage>
        <taxon>Bacteria</taxon>
        <taxon>Pseudomonadati</taxon>
        <taxon>Pseudomonadota</taxon>
        <taxon>Betaproteobacteria</taxon>
        <taxon>Burkholderiales</taxon>
        <taxon>Sphaerotilaceae</taxon>
        <taxon>Roseateles</taxon>
    </lineage>
</organism>
<keyword evidence="3" id="KW-0418">Kinase</keyword>
<dbReference type="Proteomes" id="UP001209701">
    <property type="component" value="Unassembled WGS sequence"/>
</dbReference>
<dbReference type="RefSeq" id="WP_263571972.1">
    <property type="nucleotide sequence ID" value="NZ_JAJIRN010000006.1"/>
</dbReference>
<proteinExistence type="inferred from homology"/>
<gene>
    <name evidence="5" type="ORF">LNV07_14995</name>
</gene>
<comment type="caution">
    <text evidence="5">The sequence shown here is derived from an EMBL/GenBank/DDBJ whole genome shotgun (WGS) entry which is preliminary data.</text>
</comment>
<keyword evidence="6" id="KW-1185">Reference proteome</keyword>
<protein>
    <submittedName>
        <fullName evidence="5">HipA domain-containing protein</fullName>
    </submittedName>
</protein>
<evidence type="ECO:0000259" key="4">
    <source>
        <dbReference type="Pfam" id="PF07804"/>
    </source>
</evidence>
<reference evidence="5 6" key="1">
    <citation type="submission" date="2021-11" db="EMBL/GenBank/DDBJ databases">
        <authorList>
            <person name="Liang Q."/>
            <person name="Mou H."/>
            <person name="Liu Z."/>
        </authorList>
    </citation>
    <scope>NUCLEOTIDE SEQUENCE [LARGE SCALE GENOMIC DNA]</scope>
    <source>
        <strain evidence="5 6">CHU3</strain>
    </source>
</reference>
<dbReference type="PANTHER" id="PTHR37419:SF8">
    <property type="entry name" value="TOXIN YJJJ"/>
    <property type="match status" value="1"/>
</dbReference>
<dbReference type="EMBL" id="JAJIRN010000006">
    <property type="protein sequence ID" value="MCV2369387.1"/>
    <property type="molecule type" value="Genomic_DNA"/>
</dbReference>